<gene>
    <name evidence="1" type="ORF">GGQ68_003263</name>
</gene>
<protein>
    <submittedName>
        <fullName evidence="1">Uncharacterized protein</fullName>
    </submittedName>
</protein>
<accession>A0A7W6DQF4</accession>
<comment type="caution">
    <text evidence="1">The sequence shown here is derived from an EMBL/GenBank/DDBJ whole genome shotgun (WGS) entry which is preliminary data.</text>
</comment>
<organism evidence="1 2">
    <name type="scientific">Sagittula marina</name>
    <dbReference type="NCBI Taxonomy" id="943940"/>
    <lineage>
        <taxon>Bacteria</taxon>
        <taxon>Pseudomonadati</taxon>
        <taxon>Pseudomonadota</taxon>
        <taxon>Alphaproteobacteria</taxon>
        <taxon>Rhodobacterales</taxon>
        <taxon>Roseobacteraceae</taxon>
        <taxon>Sagittula</taxon>
    </lineage>
</organism>
<name>A0A7W6DQF4_9RHOB</name>
<evidence type="ECO:0000313" key="2">
    <source>
        <dbReference type="Proteomes" id="UP000541426"/>
    </source>
</evidence>
<sequence>MHIFAKEYVPSHEALLNFTSKVHFASGASEVSQD</sequence>
<dbReference type="AlphaFoldDB" id="A0A7W6DQF4"/>
<dbReference type="EMBL" id="JACIEJ010000008">
    <property type="protein sequence ID" value="MBB3986919.1"/>
    <property type="molecule type" value="Genomic_DNA"/>
</dbReference>
<reference evidence="1 2" key="1">
    <citation type="submission" date="2020-08" db="EMBL/GenBank/DDBJ databases">
        <title>Genomic Encyclopedia of Type Strains, Phase IV (KMG-IV): sequencing the most valuable type-strain genomes for metagenomic binning, comparative biology and taxonomic classification.</title>
        <authorList>
            <person name="Goeker M."/>
        </authorList>
    </citation>
    <scope>NUCLEOTIDE SEQUENCE [LARGE SCALE GENOMIC DNA]</scope>
    <source>
        <strain evidence="1 2">DSM 102235</strain>
    </source>
</reference>
<evidence type="ECO:0000313" key="1">
    <source>
        <dbReference type="EMBL" id="MBB3986919.1"/>
    </source>
</evidence>
<proteinExistence type="predicted"/>
<keyword evidence="2" id="KW-1185">Reference proteome</keyword>
<dbReference type="Proteomes" id="UP000541426">
    <property type="component" value="Unassembled WGS sequence"/>
</dbReference>